<comment type="caution">
    <text evidence="2">The sequence shown here is derived from an EMBL/GenBank/DDBJ whole genome shotgun (WGS) entry which is preliminary data.</text>
</comment>
<keyword evidence="1" id="KW-1133">Transmembrane helix</keyword>
<evidence type="ECO:0000256" key="1">
    <source>
        <dbReference type="SAM" id="Phobius"/>
    </source>
</evidence>
<feature type="transmembrane region" description="Helical" evidence="1">
    <location>
        <begin position="7"/>
        <end position="28"/>
    </location>
</feature>
<dbReference type="EMBL" id="JAGDYL010000017">
    <property type="protein sequence ID" value="MBO1805693.1"/>
    <property type="molecule type" value="Genomic_DNA"/>
</dbReference>
<organism evidence="2 3">
    <name type="scientific">Leucobacter ruminantium</name>
    <dbReference type="NCBI Taxonomy" id="1289170"/>
    <lineage>
        <taxon>Bacteria</taxon>
        <taxon>Bacillati</taxon>
        <taxon>Actinomycetota</taxon>
        <taxon>Actinomycetes</taxon>
        <taxon>Micrococcales</taxon>
        <taxon>Microbacteriaceae</taxon>
        <taxon>Leucobacter</taxon>
    </lineage>
</organism>
<keyword evidence="1" id="KW-0472">Membrane</keyword>
<keyword evidence="1" id="KW-0812">Transmembrane</keyword>
<protein>
    <submittedName>
        <fullName evidence="2">Uncharacterized protein</fullName>
    </submittedName>
</protein>
<sequence>MRRHLAWILWLVGALASYVLLAFLTAFLSDRAVRGDEESLTWALLTLLSLAVQFALPFVMLCISAACARSCFRRWRRSRGRYTRLERSIIDRQERSAEWWRYAGAQRQLLLDGRVPEARESWEVVLQNGERLFEDVTLGYARYYGADVQYTQTSSFAFGHPAFVLSAIAVNAAANAASARRASLAAAPQWREHQTARVLITNRRFLVHANGRWLSFWFEGITAIYPETAVRTLICQFEVGEPLMLTGDAAPLASVYAVLIALGPEALERHPALAALNMPASAPELPPIGRERRKRR</sequence>
<evidence type="ECO:0000313" key="3">
    <source>
        <dbReference type="Proteomes" id="UP000664398"/>
    </source>
</evidence>
<dbReference type="AlphaFoldDB" id="A0A939LZB3"/>
<feature type="transmembrane region" description="Helical" evidence="1">
    <location>
        <begin position="40"/>
        <end position="68"/>
    </location>
</feature>
<dbReference type="RefSeq" id="WP_208046164.1">
    <property type="nucleotide sequence ID" value="NZ_JAGDYL010000017.1"/>
</dbReference>
<reference evidence="2" key="1">
    <citation type="submission" date="2021-03" db="EMBL/GenBank/DDBJ databases">
        <title>Leucobacter chromiisoli sp. nov., isolated from chromium-containing soil of chemical plant.</title>
        <authorList>
            <person name="Xu Z."/>
        </authorList>
    </citation>
    <scope>NUCLEOTIDE SEQUENCE</scope>
    <source>
        <strain evidence="2">A2</strain>
    </source>
</reference>
<proteinExistence type="predicted"/>
<gene>
    <name evidence="2" type="ORF">J4H91_10250</name>
</gene>
<keyword evidence="3" id="KW-1185">Reference proteome</keyword>
<name>A0A939LZB3_9MICO</name>
<accession>A0A939LZB3</accession>
<evidence type="ECO:0000313" key="2">
    <source>
        <dbReference type="EMBL" id="MBO1805693.1"/>
    </source>
</evidence>
<dbReference type="Proteomes" id="UP000664398">
    <property type="component" value="Unassembled WGS sequence"/>
</dbReference>